<proteinExistence type="predicted"/>
<dbReference type="Gene3D" id="3.90.980.10">
    <property type="entry name" value="DNA primase, catalytic core, N-terminal domain"/>
    <property type="match status" value="1"/>
</dbReference>
<sequence>MYNSDLADAIESLDIEYWLDREGIQYRKTTGSHGVQLNVKTCPVCGGGNWKVYLNAETGLGNCFHGDCQAKFNKWKFISAYLGNLSKRQVVDHIKAVSEETGWRPKKEVNHAQENAFENTRFFMPEMIDIADAIRKHGSGFRSAKYLYDRNIAFESIEYFKLGDCLTGYFQYRKADGNIGYQDYSGRIIIPIFDIDGKTVTFQGRDYTGESPKRYLFPPGLNATGTLFYNGWNFDGHDQIVIGEGVFDCIAIRQAFKKETALNKVLPVASFGKHISLSSGGQIDYLKKLRDKGLKVCTFMWDGEVEALKDAVKAALEVAKLGLTVRVATLPKDRDPNECTPEEVIKAFWEAVPINRLSAIKFLLSLN</sequence>
<reference evidence="1" key="1">
    <citation type="journal article" date="2021" name="Proc. Natl. Acad. Sci. U.S.A.">
        <title>A Catalog of Tens of Thousands of Viruses from Human Metagenomes Reveals Hidden Associations with Chronic Diseases.</title>
        <authorList>
            <person name="Tisza M.J."/>
            <person name="Buck C.B."/>
        </authorList>
    </citation>
    <scope>NUCLEOTIDE SEQUENCE</scope>
    <source>
        <strain evidence="1">CtmpG14</strain>
    </source>
</reference>
<name>A0A8S5PAV5_9CAUD</name>
<dbReference type="EMBL" id="BK015384">
    <property type="protein sequence ID" value="DAE04106.1"/>
    <property type="molecule type" value="Genomic_DNA"/>
</dbReference>
<accession>A0A8S5PAV5</accession>
<dbReference type="GO" id="GO:0006269">
    <property type="term" value="P:DNA replication, synthesis of primer"/>
    <property type="evidence" value="ECO:0007669"/>
    <property type="project" value="TreeGrafter"/>
</dbReference>
<dbReference type="PANTHER" id="PTHR30313">
    <property type="entry name" value="DNA PRIMASE"/>
    <property type="match status" value="1"/>
</dbReference>
<evidence type="ECO:0000313" key="1">
    <source>
        <dbReference type="EMBL" id="DAE04106.1"/>
    </source>
</evidence>
<dbReference type="InterPro" id="IPR037068">
    <property type="entry name" value="DNA_primase_core_N_sf"/>
</dbReference>
<dbReference type="PANTHER" id="PTHR30313:SF2">
    <property type="entry name" value="DNA PRIMASE"/>
    <property type="match status" value="1"/>
</dbReference>
<dbReference type="InterPro" id="IPR050219">
    <property type="entry name" value="DnaG_primase"/>
</dbReference>
<organism evidence="1">
    <name type="scientific">Siphoviridae sp. ctmpG14</name>
    <dbReference type="NCBI Taxonomy" id="2825654"/>
    <lineage>
        <taxon>Viruses</taxon>
        <taxon>Duplodnaviria</taxon>
        <taxon>Heunggongvirae</taxon>
        <taxon>Uroviricota</taxon>
        <taxon>Caudoviricetes</taxon>
    </lineage>
</organism>
<protein>
    <submittedName>
        <fullName evidence="1">DNA primase (Bacterial type)</fullName>
    </submittedName>
</protein>
<dbReference type="SUPFAM" id="SSF56731">
    <property type="entry name" value="DNA primase core"/>
    <property type="match status" value="1"/>
</dbReference>
<dbReference type="Gene3D" id="3.40.1360.10">
    <property type="match status" value="1"/>
</dbReference>